<keyword evidence="1" id="KW-0472">Membrane</keyword>
<organism evidence="3 4">
    <name type="scientific">Rubellimicrobium mesophilum DSM 19309</name>
    <dbReference type="NCBI Taxonomy" id="442562"/>
    <lineage>
        <taxon>Bacteria</taxon>
        <taxon>Pseudomonadati</taxon>
        <taxon>Pseudomonadota</taxon>
        <taxon>Alphaproteobacteria</taxon>
        <taxon>Rhodobacterales</taxon>
        <taxon>Roseobacteraceae</taxon>
        <taxon>Rubellimicrobium</taxon>
    </lineage>
</organism>
<sequence length="226" mass="23894">MANTNDSFIDEVAEALRRDRINLWFRRWGWLLGLVILLIVGAAALTQWRDARREAAAEARGEAILSAVETQSAEDRVNALSALPRTGDEGTIAALLLAGEQSGNSDVQAAAETLNALASDPNVPPLYRDLASLKAQMALGPDADRAALEALAAPGAPFSLLAQEQIALLDLAQDKRDDAVATLESIRQDAEVTPNQRGRVEALLTALGVPLEDLPSAEPVAATAGE</sequence>
<dbReference type="Proteomes" id="UP000019666">
    <property type="component" value="Unassembled WGS sequence"/>
</dbReference>
<dbReference type="STRING" id="442562.Rumeso_01304"/>
<feature type="domain" description="Ancillary SecYEG translocon subunit/Cell division coordinator CpoB TPR" evidence="2">
    <location>
        <begin position="24"/>
        <end position="152"/>
    </location>
</feature>
<evidence type="ECO:0000313" key="3">
    <source>
        <dbReference type="EMBL" id="EYD77045.1"/>
    </source>
</evidence>
<dbReference type="HOGENOM" id="CLU_073302_0_0_5"/>
<feature type="transmembrane region" description="Helical" evidence="1">
    <location>
        <begin position="28"/>
        <end position="45"/>
    </location>
</feature>
<gene>
    <name evidence="3" type="ORF">Rumeso_01304</name>
</gene>
<dbReference type="OrthoDB" id="7173339at2"/>
<evidence type="ECO:0000256" key="1">
    <source>
        <dbReference type="SAM" id="Phobius"/>
    </source>
</evidence>
<keyword evidence="1" id="KW-1133">Transmembrane helix</keyword>
<evidence type="ECO:0000313" key="4">
    <source>
        <dbReference type="Proteomes" id="UP000019666"/>
    </source>
</evidence>
<name>A0A017HRX3_9RHOB</name>
<dbReference type="InterPro" id="IPR018704">
    <property type="entry name" value="SecYEG/CpoB_TPR"/>
</dbReference>
<dbReference type="Pfam" id="PF09976">
    <property type="entry name" value="TPR_21"/>
    <property type="match status" value="1"/>
</dbReference>
<keyword evidence="4" id="KW-1185">Reference proteome</keyword>
<dbReference type="AlphaFoldDB" id="A0A017HRX3"/>
<proteinExistence type="predicted"/>
<protein>
    <recommendedName>
        <fullName evidence="2">Ancillary SecYEG translocon subunit/Cell division coordinator CpoB TPR domain-containing protein</fullName>
    </recommendedName>
</protein>
<evidence type="ECO:0000259" key="2">
    <source>
        <dbReference type="Pfam" id="PF09976"/>
    </source>
</evidence>
<dbReference type="RefSeq" id="WP_037279513.1">
    <property type="nucleotide sequence ID" value="NZ_KK088562.1"/>
</dbReference>
<dbReference type="EMBL" id="AOSK01000036">
    <property type="protein sequence ID" value="EYD77045.1"/>
    <property type="molecule type" value="Genomic_DNA"/>
</dbReference>
<accession>A0A017HRX3</accession>
<reference evidence="3 4" key="1">
    <citation type="submission" date="2013-02" db="EMBL/GenBank/DDBJ databases">
        <authorList>
            <person name="Fiebig A."/>
            <person name="Goeker M."/>
            <person name="Klenk H.-P.P."/>
        </authorList>
    </citation>
    <scope>NUCLEOTIDE SEQUENCE [LARGE SCALE GENOMIC DNA]</scope>
    <source>
        <strain evidence="3 4">DSM 19309</strain>
    </source>
</reference>
<keyword evidence="1" id="KW-0812">Transmembrane</keyword>
<comment type="caution">
    <text evidence="3">The sequence shown here is derived from an EMBL/GenBank/DDBJ whole genome shotgun (WGS) entry which is preliminary data.</text>
</comment>